<keyword evidence="3 10" id="KW-0812">Transmembrane</keyword>
<keyword evidence="4 10" id="KW-1133">Transmembrane helix</keyword>
<dbReference type="PROSITE" id="PS50216">
    <property type="entry name" value="DHHC"/>
    <property type="match status" value="1"/>
</dbReference>
<dbReference type="Proteomes" id="UP000177622">
    <property type="component" value="Unassembled WGS sequence"/>
</dbReference>
<dbReference type="GO" id="GO:0005794">
    <property type="term" value="C:Golgi apparatus"/>
    <property type="evidence" value="ECO:0007669"/>
    <property type="project" value="TreeGrafter"/>
</dbReference>
<dbReference type="InterPro" id="IPR001594">
    <property type="entry name" value="Palmitoyltrfase_DHHC"/>
</dbReference>
<dbReference type="GO" id="GO:0016020">
    <property type="term" value="C:membrane"/>
    <property type="evidence" value="ECO:0007669"/>
    <property type="project" value="UniProtKB-SubCell"/>
</dbReference>
<proteinExistence type="inferred from homology"/>
<evidence type="ECO:0000256" key="7">
    <source>
        <dbReference type="ARBA" id="ARBA00023288"/>
    </source>
</evidence>
<sequence>MGALRTVGLVILGISAFTFIALFGRLPAFRKTPVAFLHRLLWVYLPNGIAVVDNRLFGGRVVRCWTRSGSYVLKENHPLVLIFFVSLLVIGEGIFVPAAWPRLSSSHKLWVPGAVVLPYVLLYKCVMTKSFITPENHEEEMKRYPYDRVLFHPGHRCTTCDFLKPARSKHCSFCQACVSRHDHHCVWLMNCVGANNCVYFISLLLSLSAMLVYGSYLGYSLLSGTLEELVPPDMKAAMQGWTMYFNIWGIVIAADPRIGTIFLLMLMTAPLAGAFLAYHVYLIWAGTTTNETSKWSYWKDDVEDGFVFKTKRSLIFENPLPMTPYDQAWPVHTDQILIIDNDPPTEGCLLASDSNRIARRPGREVPPDPRWKRLDSMRDVDNIYDLGFWDNLRDVMGLSVRRPKNVHR</sequence>
<feature type="transmembrane region" description="Helical" evidence="10">
    <location>
        <begin position="197"/>
        <end position="216"/>
    </location>
</feature>
<evidence type="ECO:0000256" key="6">
    <source>
        <dbReference type="ARBA" id="ARBA00023139"/>
    </source>
</evidence>
<feature type="transmembrane region" description="Helical" evidence="10">
    <location>
        <begin position="79"/>
        <end position="103"/>
    </location>
</feature>
<dbReference type="EC" id="2.3.1.225" evidence="10"/>
<keyword evidence="8 10" id="KW-0012">Acyltransferase</keyword>
<feature type="transmembrane region" description="Helical" evidence="10">
    <location>
        <begin position="236"/>
        <end position="254"/>
    </location>
</feature>
<dbReference type="Pfam" id="PF01529">
    <property type="entry name" value="DHHC"/>
    <property type="match status" value="1"/>
</dbReference>
<evidence type="ECO:0000313" key="12">
    <source>
        <dbReference type="EMBL" id="OGE49329.1"/>
    </source>
</evidence>
<evidence type="ECO:0000259" key="11">
    <source>
        <dbReference type="Pfam" id="PF01529"/>
    </source>
</evidence>
<comment type="similarity">
    <text evidence="10">Belongs to the DHHC palmitoyltransferase family.</text>
</comment>
<dbReference type="AlphaFoldDB" id="A0A1F5L8N8"/>
<dbReference type="PANTHER" id="PTHR22883:SF480">
    <property type="entry name" value="PALMITOYLTRANSFERASE SWF1"/>
    <property type="match status" value="1"/>
</dbReference>
<keyword evidence="7" id="KW-0449">Lipoprotein</keyword>
<evidence type="ECO:0000256" key="3">
    <source>
        <dbReference type="ARBA" id="ARBA00022692"/>
    </source>
</evidence>
<evidence type="ECO:0000256" key="1">
    <source>
        <dbReference type="ARBA" id="ARBA00004141"/>
    </source>
</evidence>
<organism evidence="12 13">
    <name type="scientific">Penicillium arizonense</name>
    <dbReference type="NCBI Taxonomy" id="1835702"/>
    <lineage>
        <taxon>Eukaryota</taxon>
        <taxon>Fungi</taxon>
        <taxon>Dikarya</taxon>
        <taxon>Ascomycota</taxon>
        <taxon>Pezizomycotina</taxon>
        <taxon>Eurotiomycetes</taxon>
        <taxon>Eurotiomycetidae</taxon>
        <taxon>Eurotiales</taxon>
        <taxon>Aspergillaceae</taxon>
        <taxon>Penicillium</taxon>
    </lineage>
</organism>
<comment type="domain">
    <text evidence="10">The DHHC domain is required for palmitoyltransferase activity.</text>
</comment>
<feature type="transmembrane region" description="Helical" evidence="10">
    <location>
        <begin position="261"/>
        <end position="284"/>
    </location>
</feature>
<dbReference type="PANTHER" id="PTHR22883">
    <property type="entry name" value="ZINC FINGER DHHC DOMAIN CONTAINING PROTEIN"/>
    <property type="match status" value="1"/>
</dbReference>
<protein>
    <recommendedName>
        <fullName evidence="10">Palmitoyltransferase</fullName>
        <ecNumber evidence="10">2.3.1.225</ecNumber>
    </recommendedName>
</protein>
<dbReference type="EMBL" id="LXJU01000022">
    <property type="protein sequence ID" value="OGE49329.1"/>
    <property type="molecule type" value="Genomic_DNA"/>
</dbReference>
<feature type="transmembrane region" description="Helical" evidence="10">
    <location>
        <begin position="109"/>
        <end position="126"/>
    </location>
</feature>
<evidence type="ECO:0000313" key="13">
    <source>
        <dbReference type="Proteomes" id="UP000177622"/>
    </source>
</evidence>
<dbReference type="STRING" id="1835702.A0A1F5L8N8"/>
<evidence type="ECO:0000256" key="8">
    <source>
        <dbReference type="ARBA" id="ARBA00023315"/>
    </source>
</evidence>
<comment type="subcellular location">
    <subcellularLocation>
        <location evidence="1">Membrane</location>
        <topology evidence="1">Multi-pass membrane protein</topology>
    </subcellularLocation>
</comment>
<gene>
    <name evidence="12" type="ORF">PENARI_c022G07614</name>
</gene>
<keyword evidence="2 10" id="KW-0808">Transferase</keyword>
<dbReference type="GO" id="GO:0019706">
    <property type="term" value="F:protein-cysteine S-palmitoyltransferase activity"/>
    <property type="evidence" value="ECO:0007669"/>
    <property type="project" value="UniProtKB-EC"/>
</dbReference>
<evidence type="ECO:0000256" key="10">
    <source>
        <dbReference type="RuleBase" id="RU079119"/>
    </source>
</evidence>
<evidence type="ECO:0000256" key="5">
    <source>
        <dbReference type="ARBA" id="ARBA00023136"/>
    </source>
</evidence>
<dbReference type="GO" id="GO:0005783">
    <property type="term" value="C:endoplasmic reticulum"/>
    <property type="evidence" value="ECO:0007669"/>
    <property type="project" value="TreeGrafter"/>
</dbReference>
<name>A0A1F5L8N8_PENAI</name>
<comment type="catalytic activity">
    <reaction evidence="9 10">
        <text>L-cysteinyl-[protein] + hexadecanoyl-CoA = S-hexadecanoyl-L-cysteinyl-[protein] + CoA</text>
        <dbReference type="Rhea" id="RHEA:36683"/>
        <dbReference type="Rhea" id="RHEA-COMP:10131"/>
        <dbReference type="Rhea" id="RHEA-COMP:11032"/>
        <dbReference type="ChEBI" id="CHEBI:29950"/>
        <dbReference type="ChEBI" id="CHEBI:57287"/>
        <dbReference type="ChEBI" id="CHEBI:57379"/>
        <dbReference type="ChEBI" id="CHEBI:74151"/>
        <dbReference type="EC" id="2.3.1.225"/>
    </reaction>
</comment>
<dbReference type="GeneID" id="34580140"/>
<evidence type="ECO:0000256" key="9">
    <source>
        <dbReference type="ARBA" id="ARBA00048048"/>
    </source>
</evidence>
<keyword evidence="6" id="KW-0564">Palmitate</keyword>
<feature type="domain" description="Palmitoyltransferase DHHC" evidence="11">
    <location>
        <begin position="154"/>
        <end position="295"/>
    </location>
</feature>
<feature type="transmembrane region" description="Helical" evidence="10">
    <location>
        <begin position="40"/>
        <end position="58"/>
    </location>
</feature>
<reference evidence="12 13" key="1">
    <citation type="journal article" date="2016" name="Sci. Rep.">
        <title>Penicillium arizonense, a new, genome sequenced fungal species, reveals a high chemical diversity in secreted metabolites.</title>
        <authorList>
            <person name="Grijseels S."/>
            <person name="Nielsen J.C."/>
            <person name="Randelovic M."/>
            <person name="Nielsen J."/>
            <person name="Nielsen K.F."/>
            <person name="Workman M."/>
            <person name="Frisvad J.C."/>
        </authorList>
    </citation>
    <scope>NUCLEOTIDE SEQUENCE [LARGE SCALE GENOMIC DNA]</scope>
    <source>
        <strain evidence="12 13">CBS 141311</strain>
    </source>
</reference>
<accession>A0A1F5L8N8</accession>
<dbReference type="GO" id="GO:0006612">
    <property type="term" value="P:protein targeting to membrane"/>
    <property type="evidence" value="ECO:0007669"/>
    <property type="project" value="TreeGrafter"/>
</dbReference>
<feature type="transmembrane region" description="Helical" evidence="10">
    <location>
        <begin position="7"/>
        <end position="28"/>
    </location>
</feature>
<keyword evidence="13" id="KW-1185">Reference proteome</keyword>
<dbReference type="OrthoDB" id="9909019at2759"/>
<comment type="caution">
    <text evidence="12">The sequence shown here is derived from an EMBL/GenBank/DDBJ whole genome shotgun (WGS) entry which is preliminary data.</text>
</comment>
<dbReference type="InterPro" id="IPR039859">
    <property type="entry name" value="PFA4/ZDH16/20/ERF2-like"/>
</dbReference>
<keyword evidence="5 10" id="KW-0472">Membrane</keyword>
<comment type="caution">
    <text evidence="10">Lacks conserved residue(s) required for the propagation of feature annotation.</text>
</comment>
<evidence type="ECO:0000256" key="2">
    <source>
        <dbReference type="ARBA" id="ARBA00022679"/>
    </source>
</evidence>
<evidence type="ECO:0000256" key="4">
    <source>
        <dbReference type="ARBA" id="ARBA00022989"/>
    </source>
</evidence>
<dbReference type="RefSeq" id="XP_022484780.1">
    <property type="nucleotide sequence ID" value="XM_022635406.1"/>
</dbReference>